<sequence>MFNQLGHIVQVKNIMIKKLAKEYAYKTFFKNVGADNWPSDPEEFLNKFGPNTWCYFLKDGVKHMEPKIIYEHLNVIHLKEAIKEQTELNLLMFRKE</sequence>
<name>A0A378NTQ5_9FIRM</name>
<organism evidence="1 2">
    <name type="scientific">Megamonas hypermegale</name>
    <dbReference type="NCBI Taxonomy" id="158847"/>
    <lineage>
        <taxon>Bacteria</taxon>
        <taxon>Bacillati</taxon>
        <taxon>Bacillota</taxon>
        <taxon>Negativicutes</taxon>
        <taxon>Selenomonadales</taxon>
        <taxon>Selenomonadaceae</taxon>
        <taxon>Megamonas</taxon>
    </lineage>
</organism>
<evidence type="ECO:0000313" key="1">
    <source>
        <dbReference type="EMBL" id="STY71195.1"/>
    </source>
</evidence>
<dbReference type="AlphaFoldDB" id="A0A378NTQ5"/>
<proteinExistence type="predicted"/>
<gene>
    <name evidence="1" type="ORF">NCTC10571_01351</name>
</gene>
<dbReference type="RefSeq" id="WP_115151563.1">
    <property type="nucleotide sequence ID" value="NZ_UGPP01000001.1"/>
</dbReference>
<reference evidence="1 2" key="1">
    <citation type="submission" date="2018-06" db="EMBL/GenBank/DDBJ databases">
        <authorList>
            <consortium name="Pathogen Informatics"/>
            <person name="Doyle S."/>
        </authorList>
    </citation>
    <scope>NUCLEOTIDE SEQUENCE [LARGE SCALE GENOMIC DNA]</scope>
    <source>
        <strain evidence="1 2">NCTC10571</strain>
    </source>
</reference>
<dbReference type="Proteomes" id="UP000255234">
    <property type="component" value="Unassembled WGS sequence"/>
</dbReference>
<protein>
    <submittedName>
        <fullName evidence="1">Uncharacterized protein</fullName>
    </submittedName>
</protein>
<dbReference type="EMBL" id="UGPP01000001">
    <property type="protein sequence ID" value="STY71195.1"/>
    <property type="molecule type" value="Genomic_DNA"/>
</dbReference>
<evidence type="ECO:0000313" key="2">
    <source>
        <dbReference type="Proteomes" id="UP000255234"/>
    </source>
</evidence>
<accession>A0A378NTQ5</accession>